<name>A0A6A5TKB1_9PLEO</name>
<evidence type="ECO:0000313" key="2">
    <source>
        <dbReference type="EMBL" id="KAF1951276.1"/>
    </source>
</evidence>
<evidence type="ECO:0000256" key="1">
    <source>
        <dbReference type="SAM" id="Phobius"/>
    </source>
</evidence>
<keyword evidence="1" id="KW-1133">Transmembrane helix</keyword>
<keyword evidence="3" id="KW-1185">Reference proteome</keyword>
<feature type="transmembrane region" description="Helical" evidence="1">
    <location>
        <begin position="20"/>
        <end position="39"/>
    </location>
</feature>
<evidence type="ECO:0000313" key="3">
    <source>
        <dbReference type="Proteomes" id="UP000800035"/>
    </source>
</evidence>
<sequence length="53" mass="5593">IITLLLALVIVCNYLDSLTTQLITIITAASIFIMALLGLTKARSTKLVMAGAT</sequence>
<organism evidence="2 3">
    <name type="scientific">Byssothecium circinans</name>
    <dbReference type="NCBI Taxonomy" id="147558"/>
    <lineage>
        <taxon>Eukaryota</taxon>
        <taxon>Fungi</taxon>
        <taxon>Dikarya</taxon>
        <taxon>Ascomycota</taxon>
        <taxon>Pezizomycotina</taxon>
        <taxon>Dothideomycetes</taxon>
        <taxon>Pleosporomycetidae</taxon>
        <taxon>Pleosporales</taxon>
        <taxon>Massarineae</taxon>
        <taxon>Massarinaceae</taxon>
        <taxon>Byssothecium</taxon>
    </lineage>
</organism>
<dbReference type="AlphaFoldDB" id="A0A6A5TKB1"/>
<proteinExistence type="predicted"/>
<feature type="non-terminal residue" evidence="2">
    <location>
        <position position="1"/>
    </location>
</feature>
<reference evidence="2" key="1">
    <citation type="journal article" date="2020" name="Stud. Mycol.">
        <title>101 Dothideomycetes genomes: a test case for predicting lifestyles and emergence of pathogens.</title>
        <authorList>
            <person name="Haridas S."/>
            <person name="Albert R."/>
            <person name="Binder M."/>
            <person name="Bloem J."/>
            <person name="Labutti K."/>
            <person name="Salamov A."/>
            <person name="Andreopoulos B."/>
            <person name="Baker S."/>
            <person name="Barry K."/>
            <person name="Bills G."/>
            <person name="Bluhm B."/>
            <person name="Cannon C."/>
            <person name="Castanera R."/>
            <person name="Culley D."/>
            <person name="Daum C."/>
            <person name="Ezra D."/>
            <person name="Gonzalez J."/>
            <person name="Henrissat B."/>
            <person name="Kuo A."/>
            <person name="Liang C."/>
            <person name="Lipzen A."/>
            <person name="Lutzoni F."/>
            <person name="Magnuson J."/>
            <person name="Mondo S."/>
            <person name="Nolan M."/>
            <person name="Ohm R."/>
            <person name="Pangilinan J."/>
            <person name="Park H.-J."/>
            <person name="Ramirez L."/>
            <person name="Alfaro M."/>
            <person name="Sun H."/>
            <person name="Tritt A."/>
            <person name="Yoshinaga Y."/>
            <person name="Zwiers L.-H."/>
            <person name="Turgeon B."/>
            <person name="Goodwin S."/>
            <person name="Spatafora J."/>
            <person name="Crous P."/>
            <person name="Grigoriev I."/>
        </authorList>
    </citation>
    <scope>NUCLEOTIDE SEQUENCE</scope>
    <source>
        <strain evidence="2">CBS 675.92</strain>
    </source>
</reference>
<accession>A0A6A5TKB1</accession>
<gene>
    <name evidence="2" type="ORF">CC80DRAFT_425004</name>
</gene>
<dbReference type="EMBL" id="ML977018">
    <property type="protein sequence ID" value="KAF1951276.1"/>
    <property type="molecule type" value="Genomic_DNA"/>
</dbReference>
<protein>
    <submittedName>
        <fullName evidence="2">Uncharacterized protein</fullName>
    </submittedName>
</protein>
<dbReference type="Proteomes" id="UP000800035">
    <property type="component" value="Unassembled WGS sequence"/>
</dbReference>
<keyword evidence="1" id="KW-0812">Transmembrane</keyword>
<keyword evidence="1" id="KW-0472">Membrane</keyword>